<proteinExistence type="predicted"/>
<gene>
    <name evidence="1" type="ORF">SAMN02982917_2011</name>
</gene>
<reference evidence="1 2" key="1">
    <citation type="submission" date="2017-04" db="EMBL/GenBank/DDBJ databases">
        <authorList>
            <person name="Afonso C.L."/>
            <person name="Miller P.J."/>
            <person name="Scott M.A."/>
            <person name="Spackman E."/>
            <person name="Goraichik I."/>
            <person name="Dimitrov K.M."/>
            <person name="Suarez D.L."/>
            <person name="Swayne D.E."/>
        </authorList>
    </citation>
    <scope>NUCLEOTIDE SEQUENCE [LARGE SCALE GENOMIC DNA]</scope>
    <source>
        <strain evidence="1 2">A2P</strain>
    </source>
</reference>
<sequence>MGALVAVAFGALVMLGLAIGVIAGDSGDVLGAFSATRAQTELETQARLYQTAMAACTLRVAKDVTSPDGQPRGWPAPAGGVGNVSGLTCQDGRAVISGGQPLPAAPAGFGGWVYRRDGAAVCLMTLPVERTSETDSAVQGAVRRLGAGQSWVSRNGGLAVLLTLRTASIPAGSACDL</sequence>
<dbReference type="AlphaFoldDB" id="A0A1X7EU99"/>
<evidence type="ECO:0000313" key="1">
    <source>
        <dbReference type="EMBL" id="SMF39782.1"/>
    </source>
</evidence>
<evidence type="ECO:0000313" key="2">
    <source>
        <dbReference type="Proteomes" id="UP000192936"/>
    </source>
</evidence>
<dbReference type="RefSeq" id="WP_085084841.1">
    <property type="nucleotide sequence ID" value="NZ_FXAK01000003.1"/>
</dbReference>
<accession>A0A1X7EU99</accession>
<protein>
    <submittedName>
        <fullName evidence="1">Uncharacterized protein</fullName>
    </submittedName>
</protein>
<organism evidence="1 2">
    <name type="scientific">Azospirillum oryzae</name>
    <dbReference type="NCBI Taxonomy" id="286727"/>
    <lineage>
        <taxon>Bacteria</taxon>
        <taxon>Pseudomonadati</taxon>
        <taxon>Pseudomonadota</taxon>
        <taxon>Alphaproteobacteria</taxon>
        <taxon>Rhodospirillales</taxon>
        <taxon>Azospirillaceae</taxon>
        <taxon>Azospirillum</taxon>
    </lineage>
</organism>
<dbReference type="Proteomes" id="UP000192936">
    <property type="component" value="Unassembled WGS sequence"/>
</dbReference>
<dbReference type="STRING" id="286727.SAMN02982917_2011"/>
<dbReference type="EMBL" id="FXAK01000003">
    <property type="protein sequence ID" value="SMF39782.1"/>
    <property type="molecule type" value="Genomic_DNA"/>
</dbReference>
<name>A0A1X7EU99_9PROT</name>